<dbReference type="InterPro" id="IPR045142">
    <property type="entry name" value="BCAS3-like"/>
</dbReference>
<dbReference type="EMBL" id="VEPZ02001368">
    <property type="protein sequence ID" value="KAE8677045.1"/>
    <property type="molecule type" value="Genomic_DNA"/>
</dbReference>
<evidence type="ECO:0000313" key="3">
    <source>
        <dbReference type="EMBL" id="KAE8677045.1"/>
    </source>
</evidence>
<accession>A0A6A2Y6N6</accession>
<comment type="caution">
    <text evidence="3">The sequence shown here is derived from an EMBL/GenBank/DDBJ whole genome shotgun (WGS) entry which is preliminary data.</text>
</comment>
<dbReference type="PANTHER" id="PTHR13268:SF12">
    <property type="entry name" value="AUTOPHAGY-RELATED PROTEIN 18H"/>
    <property type="match status" value="1"/>
</dbReference>
<dbReference type="GO" id="GO:0006914">
    <property type="term" value="P:autophagy"/>
    <property type="evidence" value="ECO:0007669"/>
    <property type="project" value="InterPro"/>
</dbReference>
<dbReference type="GO" id="GO:0042594">
    <property type="term" value="P:response to starvation"/>
    <property type="evidence" value="ECO:0007669"/>
    <property type="project" value="TreeGrafter"/>
</dbReference>
<evidence type="ECO:0000313" key="4">
    <source>
        <dbReference type="Proteomes" id="UP000436088"/>
    </source>
</evidence>
<gene>
    <name evidence="3" type="ORF">F3Y22_tig00111558pilonHSYRG00098</name>
</gene>
<dbReference type="InterPro" id="IPR048382">
    <property type="entry name" value="BCAS3_WD40"/>
</dbReference>
<name>A0A6A2Y6N6_HIBSY</name>
<keyword evidence="4" id="KW-1185">Reference proteome</keyword>
<evidence type="ECO:0000259" key="2">
    <source>
        <dbReference type="Pfam" id="PF21034"/>
    </source>
</evidence>
<feature type="domain" description="BCAS3" evidence="1">
    <location>
        <begin position="176"/>
        <end position="240"/>
    </location>
</feature>
<organism evidence="3 4">
    <name type="scientific">Hibiscus syriacus</name>
    <name type="common">Rose of Sharon</name>
    <dbReference type="NCBI Taxonomy" id="106335"/>
    <lineage>
        <taxon>Eukaryota</taxon>
        <taxon>Viridiplantae</taxon>
        <taxon>Streptophyta</taxon>
        <taxon>Embryophyta</taxon>
        <taxon>Tracheophyta</taxon>
        <taxon>Spermatophyta</taxon>
        <taxon>Magnoliopsida</taxon>
        <taxon>eudicotyledons</taxon>
        <taxon>Gunneridae</taxon>
        <taxon>Pentapetalae</taxon>
        <taxon>rosids</taxon>
        <taxon>malvids</taxon>
        <taxon>Malvales</taxon>
        <taxon>Malvaceae</taxon>
        <taxon>Malvoideae</taxon>
        <taxon>Hibiscus</taxon>
    </lineage>
</organism>
<dbReference type="PANTHER" id="PTHR13268">
    <property type="entry name" value="BREAST CARCINOMA AMPLIFIED SEQUENCE 3"/>
    <property type="match status" value="1"/>
</dbReference>
<dbReference type="InterPro" id="IPR022175">
    <property type="entry name" value="BCAS3_dom"/>
</dbReference>
<dbReference type="Pfam" id="PF12490">
    <property type="entry name" value="BCAS3"/>
    <property type="match status" value="1"/>
</dbReference>
<dbReference type="Pfam" id="PF21034">
    <property type="entry name" value="BCAS3_WD40"/>
    <property type="match status" value="1"/>
</dbReference>
<dbReference type="Proteomes" id="UP000436088">
    <property type="component" value="Unassembled WGS sequence"/>
</dbReference>
<sequence>MPSLTKNGSGTQNYDWSSSHVHLYKLHRGITSAVIQDICFSPYSQWIAIVSSRALSIPWWSTPSFVINSQTFSLPPPTVTLSVVSRIKNSNSWLNTVTNAASSAAGKGSFPSGAFSAAFHNSLPDDAQRAQVKTNILEHLLVYTTSGHVVQYKLLLSFGAEAGENASIIGPGSTPQVQDEELRVKVETMQLHAWDVCRRTDWPEREECLSGMTDGRKDALEMTMEVSDSEDNDVGTRTCQSPKARLTCIFQMPSAD</sequence>
<dbReference type="AlphaFoldDB" id="A0A6A2Y6N6"/>
<feature type="domain" description="BCAS3 WD40" evidence="2">
    <location>
        <begin position="14"/>
        <end position="63"/>
    </location>
</feature>
<proteinExistence type="predicted"/>
<evidence type="ECO:0000259" key="1">
    <source>
        <dbReference type="Pfam" id="PF12490"/>
    </source>
</evidence>
<reference evidence="3" key="1">
    <citation type="submission" date="2019-09" db="EMBL/GenBank/DDBJ databases">
        <title>Draft genome information of white flower Hibiscus syriacus.</title>
        <authorList>
            <person name="Kim Y.-M."/>
        </authorList>
    </citation>
    <scope>NUCLEOTIDE SEQUENCE [LARGE SCALE GENOMIC DNA]</scope>
    <source>
        <strain evidence="3">YM2019G1</strain>
    </source>
</reference>
<protein>
    <submittedName>
        <fullName evidence="3">Uncharacterized protein</fullName>
    </submittedName>
</protein>
<dbReference type="GO" id="GO:0005737">
    <property type="term" value="C:cytoplasm"/>
    <property type="evidence" value="ECO:0007669"/>
    <property type="project" value="TreeGrafter"/>
</dbReference>